<accession>A0ABT1XU30</accession>
<evidence type="ECO:0000313" key="2">
    <source>
        <dbReference type="Proteomes" id="UP001206067"/>
    </source>
</evidence>
<evidence type="ECO:0000313" key="1">
    <source>
        <dbReference type="EMBL" id="MCR2834749.1"/>
    </source>
</evidence>
<comment type="caution">
    <text evidence="1">The sequence shown here is derived from an EMBL/GenBank/DDBJ whole genome shotgun (WGS) entry which is preliminary data.</text>
</comment>
<protein>
    <submittedName>
        <fullName evidence="1">Uncharacterized protein</fullName>
    </submittedName>
</protein>
<sequence length="87" mass="9630">MAQRETLKARLVHFVGFRDDRYWNAVRAFGPPDMVHEAWDRYAADDVAPGDLVVFAEGAANQEPRSFTVEAARSRAARAAGRSAPPD</sequence>
<reference evidence="1 2" key="1">
    <citation type="submission" date="2022-08" db="EMBL/GenBank/DDBJ databases">
        <title>Polyphasic taxonomy analysis of Qipengyuania sp.RS5-5.</title>
        <authorList>
            <person name="Xamxidin M."/>
            <person name="Wu M."/>
        </authorList>
    </citation>
    <scope>NUCLEOTIDE SEQUENCE [LARGE SCALE GENOMIC DNA]</scope>
    <source>
        <strain evidence="1 2">RS5-5</strain>
    </source>
</reference>
<dbReference type="EMBL" id="JANKHH010000007">
    <property type="protein sequence ID" value="MCR2834749.1"/>
    <property type="molecule type" value="Genomic_DNA"/>
</dbReference>
<name>A0ABT1XU30_9SPHN</name>
<dbReference type="RefSeq" id="WP_257596592.1">
    <property type="nucleotide sequence ID" value="NZ_JANKHH010000007.1"/>
</dbReference>
<keyword evidence="2" id="KW-1185">Reference proteome</keyword>
<proteinExistence type="predicted"/>
<organism evidence="1 2">
    <name type="scientific">Parerythrobacter lacustris</name>
    <dbReference type="NCBI Taxonomy" id="2969984"/>
    <lineage>
        <taxon>Bacteria</taxon>
        <taxon>Pseudomonadati</taxon>
        <taxon>Pseudomonadota</taxon>
        <taxon>Alphaproteobacteria</taxon>
        <taxon>Sphingomonadales</taxon>
        <taxon>Erythrobacteraceae</taxon>
        <taxon>Parerythrobacter</taxon>
    </lineage>
</organism>
<gene>
    <name evidence="1" type="ORF">NSO95_12420</name>
</gene>
<dbReference type="Proteomes" id="UP001206067">
    <property type="component" value="Unassembled WGS sequence"/>
</dbReference>